<evidence type="ECO:0000313" key="3">
    <source>
        <dbReference type="Proteomes" id="UP000019116"/>
    </source>
</evidence>
<proteinExistence type="predicted"/>
<dbReference type="EnsemblPlants" id="TraesCS6B02G187300.1">
    <property type="protein sequence ID" value="TraesCS6B02G187300.1.cds1"/>
    <property type="gene ID" value="TraesCS6B02G187300"/>
</dbReference>
<feature type="region of interest" description="Disordered" evidence="1">
    <location>
        <begin position="19"/>
        <end position="55"/>
    </location>
</feature>
<evidence type="ECO:0000256" key="1">
    <source>
        <dbReference type="SAM" id="MobiDB-lite"/>
    </source>
</evidence>
<protein>
    <submittedName>
        <fullName evidence="2">Uncharacterized protein</fullName>
    </submittedName>
</protein>
<dbReference type="Gramene" id="TraesRN6B0100466400.1">
    <property type="protein sequence ID" value="TraesRN6B0100466400.1"/>
    <property type="gene ID" value="TraesRN6B0100466400"/>
</dbReference>
<name>A0A3B6PLK7_WHEAT</name>
<dbReference type="Proteomes" id="UP000019116">
    <property type="component" value="Chromosome 6B"/>
</dbReference>
<reference evidence="2" key="2">
    <citation type="submission" date="2018-10" db="UniProtKB">
        <authorList>
            <consortium name="EnsemblPlants"/>
        </authorList>
    </citation>
    <scope>IDENTIFICATION</scope>
</reference>
<sequence length="71" mass="8247">MQSRDLTWFLASESPTKAMDLPLMASKNRPASKRGRSQPSGFHRQRMRSRPGLPNFMQFWRSSMNGHVRLV</sequence>
<organism evidence="2">
    <name type="scientific">Triticum aestivum</name>
    <name type="common">Wheat</name>
    <dbReference type="NCBI Taxonomy" id="4565"/>
    <lineage>
        <taxon>Eukaryota</taxon>
        <taxon>Viridiplantae</taxon>
        <taxon>Streptophyta</taxon>
        <taxon>Embryophyta</taxon>
        <taxon>Tracheophyta</taxon>
        <taxon>Spermatophyta</taxon>
        <taxon>Magnoliopsida</taxon>
        <taxon>Liliopsida</taxon>
        <taxon>Poales</taxon>
        <taxon>Poaceae</taxon>
        <taxon>BOP clade</taxon>
        <taxon>Pooideae</taxon>
        <taxon>Triticodae</taxon>
        <taxon>Triticeae</taxon>
        <taxon>Triticinae</taxon>
        <taxon>Triticum</taxon>
    </lineage>
</organism>
<dbReference type="AlphaFoldDB" id="A0A3B6PLK7"/>
<accession>A0A3B6PLK7</accession>
<dbReference type="Gramene" id="TraesCS6B02G187300.1">
    <property type="protein sequence ID" value="TraesCS6B02G187300.1.cds1"/>
    <property type="gene ID" value="TraesCS6B02G187300"/>
</dbReference>
<keyword evidence="3" id="KW-1185">Reference proteome</keyword>
<dbReference type="Gramene" id="TraesCS6B03G0477300.1">
    <property type="protein sequence ID" value="TraesCS6B03G0477300.1.CDS1"/>
    <property type="gene ID" value="TraesCS6B03G0477300"/>
</dbReference>
<evidence type="ECO:0000313" key="2">
    <source>
        <dbReference type="EnsemblPlants" id="TraesCS6B02G187300.1.cds1"/>
    </source>
</evidence>
<reference evidence="2" key="1">
    <citation type="submission" date="2018-08" db="EMBL/GenBank/DDBJ databases">
        <authorList>
            <person name="Rossello M."/>
        </authorList>
    </citation>
    <scope>NUCLEOTIDE SEQUENCE [LARGE SCALE GENOMIC DNA]</scope>
    <source>
        <strain evidence="2">cv. Chinese Spring</strain>
    </source>
</reference>